<dbReference type="InterPro" id="IPR036513">
    <property type="entry name" value="STAS_dom_sf"/>
</dbReference>
<evidence type="ECO:0000256" key="1">
    <source>
        <dbReference type="SAM" id="MobiDB-lite"/>
    </source>
</evidence>
<dbReference type="EMBL" id="JBHTMB010000109">
    <property type="protein sequence ID" value="MFD1234114.1"/>
    <property type="molecule type" value="Genomic_DNA"/>
</dbReference>
<dbReference type="InterPro" id="IPR002645">
    <property type="entry name" value="STAS_dom"/>
</dbReference>
<accession>A0ABW3VG58</accession>
<dbReference type="Pfam" id="PF13466">
    <property type="entry name" value="STAS_2"/>
    <property type="match status" value="1"/>
</dbReference>
<dbReference type="Gene3D" id="3.30.750.24">
    <property type="entry name" value="STAS domain"/>
    <property type="match status" value="1"/>
</dbReference>
<organism evidence="3 4">
    <name type="scientific">Pseudonocardia benzenivorans</name>
    <dbReference type="NCBI Taxonomy" id="228005"/>
    <lineage>
        <taxon>Bacteria</taxon>
        <taxon>Bacillati</taxon>
        <taxon>Actinomycetota</taxon>
        <taxon>Actinomycetes</taxon>
        <taxon>Pseudonocardiales</taxon>
        <taxon>Pseudonocardiaceae</taxon>
        <taxon>Pseudonocardia</taxon>
    </lineage>
</organism>
<evidence type="ECO:0000313" key="3">
    <source>
        <dbReference type="EMBL" id="MFD1234114.1"/>
    </source>
</evidence>
<evidence type="ECO:0000313" key="4">
    <source>
        <dbReference type="Proteomes" id="UP001597182"/>
    </source>
</evidence>
<sequence length="345" mass="37373">MTRSTHDVSPGDHVCAVPLSEEQLWEVSADFVADGLDRNEQVLYFDDGTAEGVLGRLADDHVAVEGPLGTGQLAIVPAETTRAIFHTPLPEAREMMLARIDESAAAGWAGFRMTGQMSYGVDRQWPTTFVEYDSGLDGLVRDRGITALCLYDRRRYSDEQIERMRDVHRKELSVPTAYDDGLLRVVRTGLTSARLAGEVDHSNRPAIARLLESTLDDALRSHSAPTEIELNLASLRFIDVASAVSLVHAAEGFPDTHRLVLTDVRPGVVRVLDRCGAPFAAQLTVREAPARSGVPGAIRPAGGRHRGGGTAGVDADETPPDETLPDETLPDETLPDDGPALREAR</sequence>
<feature type="region of interest" description="Disordered" evidence="1">
    <location>
        <begin position="290"/>
        <end position="345"/>
    </location>
</feature>
<keyword evidence="4" id="KW-1185">Reference proteome</keyword>
<dbReference type="Proteomes" id="UP001597182">
    <property type="component" value="Unassembled WGS sequence"/>
</dbReference>
<gene>
    <name evidence="3" type="ORF">ACFQ34_12560</name>
</gene>
<dbReference type="InterPro" id="IPR058548">
    <property type="entry name" value="MlaB-like_STAS"/>
</dbReference>
<protein>
    <submittedName>
        <fullName evidence="3">MEDS domain-containing protein</fullName>
    </submittedName>
</protein>
<reference evidence="4" key="1">
    <citation type="journal article" date="2019" name="Int. J. Syst. Evol. Microbiol.">
        <title>The Global Catalogue of Microorganisms (GCM) 10K type strain sequencing project: providing services to taxonomists for standard genome sequencing and annotation.</title>
        <authorList>
            <consortium name="The Broad Institute Genomics Platform"/>
            <consortium name="The Broad Institute Genome Sequencing Center for Infectious Disease"/>
            <person name="Wu L."/>
            <person name="Ma J."/>
        </authorList>
    </citation>
    <scope>NUCLEOTIDE SEQUENCE [LARGE SCALE GENOMIC DNA]</scope>
    <source>
        <strain evidence="4">CCUG 49018</strain>
    </source>
</reference>
<dbReference type="InterPro" id="IPR025847">
    <property type="entry name" value="MEDS_domain"/>
</dbReference>
<proteinExistence type="predicted"/>
<dbReference type="SUPFAM" id="SSF52091">
    <property type="entry name" value="SpoIIaa-like"/>
    <property type="match status" value="1"/>
</dbReference>
<name>A0ABW3VG58_9PSEU</name>
<feature type="domain" description="STAS" evidence="2">
    <location>
        <begin position="189"/>
        <end position="301"/>
    </location>
</feature>
<dbReference type="PROSITE" id="PS50801">
    <property type="entry name" value="STAS"/>
    <property type="match status" value="1"/>
</dbReference>
<feature type="compositionally biased region" description="Acidic residues" evidence="1">
    <location>
        <begin position="314"/>
        <end position="335"/>
    </location>
</feature>
<comment type="caution">
    <text evidence="3">The sequence shown here is derived from an EMBL/GenBank/DDBJ whole genome shotgun (WGS) entry which is preliminary data.</text>
</comment>
<dbReference type="Pfam" id="PF14417">
    <property type="entry name" value="MEDS"/>
    <property type="match status" value="1"/>
</dbReference>
<evidence type="ECO:0000259" key="2">
    <source>
        <dbReference type="PROSITE" id="PS50801"/>
    </source>
</evidence>
<dbReference type="RefSeq" id="WP_339122132.1">
    <property type="nucleotide sequence ID" value="NZ_BAABKS010000074.1"/>
</dbReference>